<dbReference type="EMBL" id="LLXL01000063">
    <property type="protein sequence ID" value="PKK78941.1"/>
    <property type="molecule type" value="Genomic_DNA"/>
</dbReference>
<evidence type="ECO:0000313" key="3">
    <source>
        <dbReference type="Proteomes" id="UP000233469"/>
    </source>
</evidence>
<dbReference type="Proteomes" id="UP000233469">
    <property type="component" value="Unassembled WGS sequence"/>
</dbReference>
<keyword evidence="1" id="KW-0472">Membrane</keyword>
<keyword evidence="1" id="KW-0812">Transmembrane</keyword>
<comment type="caution">
    <text evidence="2">The sequence shown here is derived from an EMBL/GenBank/DDBJ whole genome shotgun (WGS) entry which is preliminary data.</text>
</comment>
<dbReference type="AlphaFoldDB" id="A0A2N1NYN7"/>
<keyword evidence="1" id="KW-1133">Transmembrane helix</keyword>
<evidence type="ECO:0000256" key="1">
    <source>
        <dbReference type="SAM" id="Phobius"/>
    </source>
</evidence>
<name>A0A2N1NYN7_9GLOM</name>
<organism evidence="2 3">
    <name type="scientific">Rhizophagus irregularis</name>
    <dbReference type="NCBI Taxonomy" id="588596"/>
    <lineage>
        <taxon>Eukaryota</taxon>
        <taxon>Fungi</taxon>
        <taxon>Fungi incertae sedis</taxon>
        <taxon>Mucoromycota</taxon>
        <taxon>Glomeromycotina</taxon>
        <taxon>Glomeromycetes</taxon>
        <taxon>Glomerales</taxon>
        <taxon>Glomeraceae</taxon>
        <taxon>Rhizophagus</taxon>
    </lineage>
</organism>
<feature type="transmembrane region" description="Helical" evidence="1">
    <location>
        <begin position="14"/>
        <end position="32"/>
    </location>
</feature>
<gene>
    <name evidence="2" type="ORF">RhiirC2_468984</name>
</gene>
<reference evidence="2 3" key="2">
    <citation type="submission" date="2017-10" db="EMBL/GenBank/DDBJ databases">
        <title>Extensive intraspecific genome diversity in a model arbuscular mycorrhizal fungus.</title>
        <authorList>
            <person name="Chen E.C.H."/>
            <person name="Morin E."/>
            <person name="Baudet D."/>
            <person name="Noel J."/>
            <person name="Ndikumana S."/>
            <person name="Charron P."/>
            <person name="St-Onge C."/>
            <person name="Giorgi J."/>
            <person name="Grigoriev I.V."/>
            <person name="Roux C."/>
            <person name="Martin F.M."/>
            <person name="Corradi N."/>
        </authorList>
    </citation>
    <scope>NUCLEOTIDE SEQUENCE [LARGE SCALE GENOMIC DNA]</scope>
    <source>
        <strain evidence="2 3">C2</strain>
    </source>
</reference>
<protein>
    <submittedName>
        <fullName evidence="2">Uncharacterized protein</fullName>
    </submittedName>
</protein>
<evidence type="ECO:0000313" key="2">
    <source>
        <dbReference type="EMBL" id="PKK78941.1"/>
    </source>
</evidence>
<reference evidence="2 3" key="1">
    <citation type="submission" date="2016-04" db="EMBL/GenBank/DDBJ databases">
        <title>Genome analyses suggest a sexual origin of heterokaryosis in a supposedly ancient asexual fungus.</title>
        <authorList>
            <person name="Ropars J."/>
            <person name="Sedzielewska K."/>
            <person name="Noel J."/>
            <person name="Charron P."/>
            <person name="Farinelli L."/>
            <person name="Marton T."/>
            <person name="Kruger M."/>
            <person name="Pelin A."/>
            <person name="Brachmann A."/>
            <person name="Corradi N."/>
        </authorList>
    </citation>
    <scope>NUCLEOTIDE SEQUENCE [LARGE SCALE GENOMIC DNA]</scope>
    <source>
        <strain evidence="2 3">C2</strain>
    </source>
</reference>
<accession>A0A2N1NYN7</accession>
<sequence length="62" mass="7570">MCISKLAVRLRNNYMWLFLFGLIVFIIEHCLYKITDYLLYVLDFTRIQCFVHMRIMCMISVN</sequence>
<proteinExistence type="predicted"/>